<dbReference type="AlphaFoldDB" id="A0A7S0G092"/>
<accession>A0A7S0G092</accession>
<dbReference type="EMBL" id="HBEK01006953">
    <property type="protein sequence ID" value="CAD8393797.1"/>
    <property type="molecule type" value="Transcribed_RNA"/>
</dbReference>
<protein>
    <submittedName>
        <fullName evidence="1">Uncharacterized protein</fullName>
    </submittedName>
</protein>
<gene>
    <name evidence="1" type="ORF">RMAR0315_LOCUS3782</name>
</gene>
<organism evidence="1">
    <name type="scientific">Rhodosorus marinus</name>
    <dbReference type="NCBI Taxonomy" id="101924"/>
    <lineage>
        <taxon>Eukaryota</taxon>
        <taxon>Rhodophyta</taxon>
        <taxon>Stylonematophyceae</taxon>
        <taxon>Stylonematales</taxon>
        <taxon>Stylonemataceae</taxon>
        <taxon>Rhodosorus</taxon>
    </lineage>
</organism>
<reference evidence="1" key="1">
    <citation type="submission" date="2021-01" db="EMBL/GenBank/DDBJ databases">
        <authorList>
            <person name="Corre E."/>
            <person name="Pelletier E."/>
            <person name="Niang G."/>
            <person name="Scheremetjew M."/>
            <person name="Finn R."/>
            <person name="Kale V."/>
            <person name="Holt S."/>
            <person name="Cochrane G."/>
            <person name="Meng A."/>
            <person name="Brown T."/>
            <person name="Cohen L."/>
        </authorList>
    </citation>
    <scope>NUCLEOTIDE SEQUENCE</scope>
    <source>
        <strain evidence="1">UTEX LB 2760</strain>
    </source>
</reference>
<sequence>MTELCDSGSPLDDLPGCYASDVSFITEQQLSRLIWERKILLREFRRASSCATVRDVDDHQNWFVDLCSEIDCTARAFSAMKRQATDVVPVISQFLKELDALLRRQAMEVHGISGTAQILGSSPPVKVYE</sequence>
<proteinExistence type="predicted"/>
<evidence type="ECO:0000313" key="1">
    <source>
        <dbReference type="EMBL" id="CAD8393797.1"/>
    </source>
</evidence>
<name>A0A7S0G092_9RHOD</name>